<keyword evidence="3" id="KW-1185">Reference proteome</keyword>
<protein>
    <recommendedName>
        <fullName evidence="4">Secreted protein</fullName>
    </recommendedName>
</protein>
<proteinExistence type="predicted"/>
<evidence type="ECO:0000313" key="2">
    <source>
        <dbReference type="EMBL" id="KAG6966341.1"/>
    </source>
</evidence>
<keyword evidence="1" id="KW-0732">Signal</keyword>
<dbReference type="EMBL" id="JAENGY010000307">
    <property type="protein sequence ID" value="KAG6966341.1"/>
    <property type="molecule type" value="Genomic_DNA"/>
</dbReference>
<dbReference type="Proteomes" id="UP000709295">
    <property type="component" value="Unassembled WGS sequence"/>
</dbReference>
<sequence>MVPRSADCYKSVSPRFLLLVMVVMALPEAHRSNAIARHRGCVLAPALGQGFELSIIAPWQVALRAIPLELPELPAHVEHLQQCSLRACLWDGKRPAAFPTFTTGLSCMAFTMAIMSSTKRRHRPQSEPSSRAQRRVESLTCFASCMSEVITQ</sequence>
<reference evidence="2" key="1">
    <citation type="submission" date="2021-01" db="EMBL/GenBank/DDBJ databases">
        <title>Phytophthora aleatoria, a newly-described species from Pinus radiata is distinct from Phytophthora cactorum isolates based on comparative genomics.</title>
        <authorList>
            <person name="Mcdougal R."/>
            <person name="Panda P."/>
            <person name="Williams N."/>
            <person name="Studholme D.J."/>
        </authorList>
    </citation>
    <scope>NUCLEOTIDE SEQUENCE</scope>
    <source>
        <strain evidence="2">NZFS 4037</strain>
    </source>
</reference>
<feature type="chain" id="PRO_5035186052" description="Secreted protein" evidence="1">
    <location>
        <begin position="26"/>
        <end position="152"/>
    </location>
</feature>
<organism evidence="2 3">
    <name type="scientific">Phytophthora aleatoria</name>
    <dbReference type="NCBI Taxonomy" id="2496075"/>
    <lineage>
        <taxon>Eukaryota</taxon>
        <taxon>Sar</taxon>
        <taxon>Stramenopiles</taxon>
        <taxon>Oomycota</taxon>
        <taxon>Peronosporomycetes</taxon>
        <taxon>Peronosporales</taxon>
        <taxon>Peronosporaceae</taxon>
        <taxon>Phytophthora</taxon>
    </lineage>
</organism>
<accession>A0A8J5M5L6</accession>
<comment type="caution">
    <text evidence="2">The sequence shown here is derived from an EMBL/GenBank/DDBJ whole genome shotgun (WGS) entry which is preliminary data.</text>
</comment>
<dbReference type="AlphaFoldDB" id="A0A8J5M5L6"/>
<name>A0A8J5M5L6_9STRA</name>
<evidence type="ECO:0000256" key="1">
    <source>
        <dbReference type="SAM" id="SignalP"/>
    </source>
</evidence>
<gene>
    <name evidence="2" type="ORF">JG688_00006814</name>
</gene>
<evidence type="ECO:0008006" key="4">
    <source>
        <dbReference type="Google" id="ProtNLM"/>
    </source>
</evidence>
<feature type="signal peptide" evidence="1">
    <location>
        <begin position="1"/>
        <end position="25"/>
    </location>
</feature>
<evidence type="ECO:0000313" key="3">
    <source>
        <dbReference type="Proteomes" id="UP000709295"/>
    </source>
</evidence>